<evidence type="ECO:0000256" key="8">
    <source>
        <dbReference type="ARBA" id="ARBA00023306"/>
    </source>
</evidence>
<dbReference type="Pfam" id="PF00933">
    <property type="entry name" value="Glyco_hydro_3"/>
    <property type="match status" value="1"/>
</dbReference>
<keyword evidence="5 10" id="KW-0133">Cell shape</keyword>
<evidence type="ECO:0000256" key="2">
    <source>
        <dbReference type="ARBA" id="ARBA00022490"/>
    </source>
</evidence>
<dbReference type="EC" id="3.2.1.52" evidence="10"/>
<dbReference type="GO" id="GO:0004563">
    <property type="term" value="F:beta-N-acetylhexosaminidase activity"/>
    <property type="evidence" value="ECO:0007669"/>
    <property type="project" value="UniProtKB-UniRule"/>
</dbReference>
<protein>
    <recommendedName>
        <fullName evidence="10">Beta-hexosaminidase</fullName>
        <ecNumber evidence="10">3.2.1.52</ecNumber>
    </recommendedName>
    <alternativeName>
        <fullName evidence="10">Beta-N-acetylhexosaminidase</fullName>
    </alternativeName>
    <alternativeName>
        <fullName evidence="10">N-acetyl-beta-glucosaminidase</fullName>
    </alternativeName>
</protein>
<keyword evidence="2 10" id="KW-0963">Cytoplasm</keyword>
<dbReference type="GO" id="GO:0008360">
    <property type="term" value="P:regulation of cell shape"/>
    <property type="evidence" value="ECO:0007669"/>
    <property type="project" value="UniProtKB-KW"/>
</dbReference>
<evidence type="ECO:0000256" key="5">
    <source>
        <dbReference type="ARBA" id="ARBA00022960"/>
    </source>
</evidence>
<feature type="binding site" evidence="10">
    <location>
        <position position="159"/>
    </location>
    <ligand>
        <name>substrate</name>
    </ligand>
</feature>
<feature type="site" description="Important for catalytic activity" evidence="10">
    <location>
        <position position="200"/>
    </location>
</feature>
<dbReference type="PANTHER" id="PTHR30480">
    <property type="entry name" value="BETA-HEXOSAMINIDASE-RELATED"/>
    <property type="match status" value="1"/>
</dbReference>
<comment type="function">
    <text evidence="10">Plays a role in peptidoglycan recycling by cleaving the terminal beta-1,4-linked N-acetylglucosamine (GlcNAc) from peptide-linked peptidoglycan fragments, giving rise to free GlcNAc, anhydro-N-acetylmuramic acid and anhydro-N-acetylmuramic acid-linked peptides.</text>
</comment>
<dbReference type="STRING" id="1527607.SAMN05428957_10327"/>
<evidence type="ECO:0000259" key="11">
    <source>
        <dbReference type="Pfam" id="PF00933"/>
    </source>
</evidence>
<comment type="pathway">
    <text evidence="10">Cell wall biogenesis; peptidoglycan recycling.</text>
</comment>
<feature type="domain" description="Glycoside hydrolase family 3 N-terminal" evidence="11">
    <location>
        <begin position="16"/>
        <end position="322"/>
    </location>
</feature>
<keyword evidence="8 10" id="KW-0131">Cell cycle</keyword>
<dbReference type="HAMAP" id="MF_00364">
    <property type="entry name" value="NagZ"/>
    <property type="match status" value="1"/>
</dbReference>
<dbReference type="GO" id="GO:0005975">
    <property type="term" value="P:carbohydrate metabolic process"/>
    <property type="evidence" value="ECO:0007669"/>
    <property type="project" value="InterPro"/>
</dbReference>
<evidence type="ECO:0000256" key="6">
    <source>
        <dbReference type="ARBA" id="ARBA00022984"/>
    </source>
</evidence>
<feature type="binding site" evidence="10">
    <location>
        <begin position="189"/>
        <end position="190"/>
    </location>
    <ligand>
        <name>substrate</name>
    </ligand>
</feature>
<dbReference type="GO" id="GO:0005737">
    <property type="term" value="C:cytoplasm"/>
    <property type="evidence" value="ECO:0007669"/>
    <property type="project" value="UniProtKB-SubCell"/>
</dbReference>
<proteinExistence type="inferred from homology"/>
<accession>A0A1G9R4L4</accession>
<keyword evidence="7 10" id="KW-0326">Glycosidase</keyword>
<dbReference type="GO" id="GO:0009254">
    <property type="term" value="P:peptidoglycan turnover"/>
    <property type="evidence" value="ECO:0007669"/>
    <property type="project" value="UniProtKB-UniRule"/>
</dbReference>
<comment type="subcellular location">
    <subcellularLocation>
        <location evidence="10">Cytoplasm</location>
    </subcellularLocation>
</comment>
<dbReference type="EMBL" id="FNHP01000003">
    <property type="protein sequence ID" value="SDM18219.1"/>
    <property type="molecule type" value="Genomic_DNA"/>
</dbReference>
<feature type="active site" description="Proton donor/acceptor" evidence="10">
    <location>
        <position position="202"/>
    </location>
</feature>
<dbReference type="InterPro" id="IPR036962">
    <property type="entry name" value="Glyco_hydro_3_N_sf"/>
</dbReference>
<dbReference type="GO" id="GO:0071555">
    <property type="term" value="P:cell wall organization"/>
    <property type="evidence" value="ECO:0007669"/>
    <property type="project" value="UniProtKB-KW"/>
</dbReference>
<dbReference type="Proteomes" id="UP000198552">
    <property type="component" value="Unassembled WGS sequence"/>
</dbReference>
<evidence type="ECO:0000256" key="9">
    <source>
        <dbReference type="ARBA" id="ARBA00023316"/>
    </source>
</evidence>
<keyword evidence="9 10" id="KW-0961">Cell wall biogenesis/degradation</keyword>
<dbReference type="InterPro" id="IPR001764">
    <property type="entry name" value="Glyco_hydro_3_N"/>
</dbReference>
<dbReference type="PANTHER" id="PTHR30480:SF13">
    <property type="entry name" value="BETA-HEXOSAMINIDASE"/>
    <property type="match status" value="1"/>
</dbReference>
<feature type="binding site" evidence="10">
    <location>
        <position position="72"/>
    </location>
    <ligand>
        <name>substrate</name>
    </ligand>
</feature>
<dbReference type="InterPro" id="IPR017853">
    <property type="entry name" value="GH"/>
</dbReference>
<comment type="catalytic activity">
    <reaction evidence="1 10">
        <text>Hydrolysis of terminal non-reducing N-acetyl-D-hexosamine residues in N-acetyl-beta-D-hexosaminides.</text>
        <dbReference type="EC" id="3.2.1.52"/>
    </reaction>
</comment>
<keyword evidence="3 10" id="KW-0132">Cell division</keyword>
<gene>
    <name evidence="10" type="primary">nagZ</name>
    <name evidence="12" type="ORF">SAMN05428957_10327</name>
</gene>
<dbReference type="SUPFAM" id="SSF51445">
    <property type="entry name" value="(Trans)glycosidases"/>
    <property type="match status" value="1"/>
</dbReference>
<dbReference type="UniPathway" id="UPA00544"/>
<evidence type="ECO:0000256" key="1">
    <source>
        <dbReference type="ARBA" id="ARBA00001231"/>
    </source>
</evidence>
<organism evidence="12 13">
    <name type="scientific">Oryzisolibacter propanilivorax</name>
    <dbReference type="NCBI Taxonomy" id="1527607"/>
    <lineage>
        <taxon>Bacteria</taxon>
        <taxon>Pseudomonadati</taxon>
        <taxon>Pseudomonadota</taxon>
        <taxon>Betaproteobacteria</taxon>
        <taxon>Burkholderiales</taxon>
        <taxon>Comamonadaceae</taxon>
        <taxon>Oryzisolibacter</taxon>
    </lineage>
</organism>
<dbReference type="NCBIfam" id="NF003740">
    <property type="entry name" value="PRK05337.1"/>
    <property type="match status" value="1"/>
</dbReference>
<evidence type="ECO:0000256" key="10">
    <source>
        <dbReference type="HAMAP-Rule" id="MF_00364"/>
    </source>
</evidence>
<dbReference type="InterPro" id="IPR050226">
    <property type="entry name" value="NagZ_Beta-hexosaminidase"/>
</dbReference>
<dbReference type="InterPro" id="IPR022956">
    <property type="entry name" value="Beta_hexosaminidase_bac"/>
</dbReference>
<dbReference type="Gene3D" id="3.20.20.300">
    <property type="entry name" value="Glycoside hydrolase, family 3, N-terminal domain"/>
    <property type="match status" value="1"/>
</dbReference>
<dbReference type="OrthoDB" id="9786661at2"/>
<comment type="similarity">
    <text evidence="10">Belongs to the glycosyl hydrolase 3 family. NagZ subfamily.</text>
</comment>
<keyword evidence="6 10" id="KW-0573">Peptidoglycan synthesis</keyword>
<dbReference type="GO" id="GO:0009252">
    <property type="term" value="P:peptidoglycan biosynthetic process"/>
    <property type="evidence" value="ECO:0007669"/>
    <property type="project" value="UniProtKB-KW"/>
</dbReference>
<feature type="active site" description="Nucleophile" evidence="10">
    <location>
        <position position="272"/>
    </location>
</feature>
<dbReference type="GO" id="GO:0051301">
    <property type="term" value="P:cell division"/>
    <property type="evidence" value="ECO:0007669"/>
    <property type="project" value="UniProtKB-KW"/>
</dbReference>
<sequence>MTAHAPLIIDVAGTSLSQDDHRRLAHPLVGGVILFARNWQHRVQLLELCAAIKAVRDDLLICVDHEGGRVQRFRTDGFTQLPPMRAFGELWMDDGMGVKQRQGSGALRAMDAATAAGYVLASELRACGVDFSFTPVLDLDWRDEEGISGASRSSVIGDRAFHHDPRVVAMLSRALMHGLLQAGMANCGKHFPGHGYVAADSHTEVPVDRRGLTAILHDDAAPYGWLSSVLTSVMPAHVIYPKVDQRPAGFSSKWLQDILRGRLRFDGAIFSDDLSMEGARRLNGQVVSYTDAAVAALNAGCDLVLLCNQSLGEGRAVDGLIEGLDTARGAGRWQPSEASEQRRLALLPETVPQAWDDLMVQPAYMHALDLLP</sequence>
<keyword evidence="4 10" id="KW-0378">Hydrolase</keyword>
<evidence type="ECO:0000313" key="13">
    <source>
        <dbReference type="Proteomes" id="UP000198552"/>
    </source>
</evidence>
<reference evidence="13" key="1">
    <citation type="submission" date="2016-10" db="EMBL/GenBank/DDBJ databases">
        <authorList>
            <person name="Varghese N."/>
            <person name="Submissions S."/>
        </authorList>
    </citation>
    <scope>NUCLEOTIDE SEQUENCE [LARGE SCALE GENOMIC DNA]</scope>
    <source>
        <strain evidence="13">EPL6</strain>
    </source>
</reference>
<dbReference type="AlphaFoldDB" id="A0A1G9R4L4"/>
<evidence type="ECO:0000256" key="3">
    <source>
        <dbReference type="ARBA" id="ARBA00022618"/>
    </source>
</evidence>
<evidence type="ECO:0000256" key="4">
    <source>
        <dbReference type="ARBA" id="ARBA00022801"/>
    </source>
</evidence>
<name>A0A1G9R4L4_9BURK</name>
<keyword evidence="13" id="KW-1185">Reference proteome</keyword>
<evidence type="ECO:0000313" key="12">
    <source>
        <dbReference type="EMBL" id="SDM18219.1"/>
    </source>
</evidence>
<dbReference type="RefSeq" id="WP_091567637.1">
    <property type="nucleotide sequence ID" value="NZ_FNHP01000003.1"/>
</dbReference>
<evidence type="ECO:0000256" key="7">
    <source>
        <dbReference type="ARBA" id="ARBA00023295"/>
    </source>
</evidence>
<feature type="binding site" evidence="10">
    <location>
        <position position="64"/>
    </location>
    <ligand>
        <name>substrate</name>
    </ligand>
</feature>